<protein>
    <submittedName>
        <fullName evidence="1">Uncharacterized protein</fullName>
    </submittedName>
</protein>
<name>A0A8H6HBL6_9AGAR</name>
<gene>
    <name evidence="1" type="ORF">DFP72DRAFT_857926</name>
</gene>
<reference evidence="1 2" key="1">
    <citation type="submission" date="2020-07" db="EMBL/GenBank/DDBJ databases">
        <title>Comparative genomics of pyrophilous fungi reveals a link between fire events and developmental genes.</title>
        <authorList>
            <consortium name="DOE Joint Genome Institute"/>
            <person name="Steindorff A.S."/>
            <person name="Carver A."/>
            <person name="Calhoun S."/>
            <person name="Stillman K."/>
            <person name="Liu H."/>
            <person name="Lipzen A."/>
            <person name="Pangilinan J."/>
            <person name="Labutti K."/>
            <person name="Bruns T.D."/>
            <person name="Grigoriev I.V."/>
        </authorList>
    </citation>
    <scope>NUCLEOTIDE SEQUENCE [LARGE SCALE GENOMIC DNA]</scope>
    <source>
        <strain evidence="1 2">CBS 144469</strain>
    </source>
</reference>
<evidence type="ECO:0000313" key="1">
    <source>
        <dbReference type="EMBL" id="KAF6744075.1"/>
    </source>
</evidence>
<accession>A0A8H6HBL6</accession>
<dbReference type="Proteomes" id="UP000521943">
    <property type="component" value="Unassembled WGS sequence"/>
</dbReference>
<comment type="caution">
    <text evidence="1">The sequence shown here is derived from an EMBL/GenBank/DDBJ whole genome shotgun (WGS) entry which is preliminary data.</text>
</comment>
<proteinExistence type="predicted"/>
<organism evidence="1 2">
    <name type="scientific">Ephemerocybe angulata</name>
    <dbReference type="NCBI Taxonomy" id="980116"/>
    <lineage>
        <taxon>Eukaryota</taxon>
        <taxon>Fungi</taxon>
        <taxon>Dikarya</taxon>
        <taxon>Basidiomycota</taxon>
        <taxon>Agaricomycotina</taxon>
        <taxon>Agaricomycetes</taxon>
        <taxon>Agaricomycetidae</taxon>
        <taxon>Agaricales</taxon>
        <taxon>Agaricineae</taxon>
        <taxon>Psathyrellaceae</taxon>
        <taxon>Ephemerocybe</taxon>
    </lineage>
</organism>
<evidence type="ECO:0000313" key="2">
    <source>
        <dbReference type="Proteomes" id="UP000521943"/>
    </source>
</evidence>
<dbReference type="EMBL" id="JACGCI010000127">
    <property type="protein sequence ID" value="KAF6744075.1"/>
    <property type="molecule type" value="Genomic_DNA"/>
</dbReference>
<dbReference type="AlphaFoldDB" id="A0A8H6HBL6"/>
<sequence>MRYYCFFRFGDPLSVVDYAVNWAEDLSNWNISEIRWRRVGEVFGLGVKALYVWLSSVDSLGCHVLLTPCGFNFPVFHKSNRPHMQTRVGSLTSKDKQIRKKRKTDVWYQANPARPDPFKYFLDGVKLD</sequence>
<keyword evidence="2" id="KW-1185">Reference proteome</keyword>